<dbReference type="OrthoDB" id="9813903at2"/>
<dbReference type="PANTHER" id="PTHR45138">
    <property type="entry name" value="REGULATORY COMPONENTS OF SENSORY TRANSDUCTION SYSTEM"/>
    <property type="match status" value="1"/>
</dbReference>
<dbReference type="SMART" id="SM00448">
    <property type="entry name" value="REC"/>
    <property type="match status" value="1"/>
</dbReference>
<dbReference type="InterPro" id="IPR001789">
    <property type="entry name" value="Sig_transdc_resp-reg_receiver"/>
</dbReference>
<evidence type="ECO:0000256" key="2">
    <source>
        <dbReference type="ARBA" id="ARBA00034247"/>
    </source>
</evidence>
<feature type="domain" description="GGDEF" evidence="5">
    <location>
        <begin position="166"/>
        <end position="303"/>
    </location>
</feature>
<dbReference type="InterPro" id="IPR011006">
    <property type="entry name" value="CheY-like_superfamily"/>
</dbReference>
<dbReference type="KEGG" id="iod:EJO50_10445"/>
<dbReference type="Gene3D" id="3.40.50.2300">
    <property type="match status" value="1"/>
</dbReference>
<dbReference type="PROSITE" id="PS50887">
    <property type="entry name" value="GGDEF"/>
    <property type="match status" value="1"/>
</dbReference>
<dbReference type="Proteomes" id="UP000282438">
    <property type="component" value="Chromosome"/>
</dbReference>
<proteinExistence type="predicted"/>
<sequence>MSETSPQKILIVDDAPINRKVLGELLKNEHMVIMAKSGEQGLEKAIQHIPDLILLDVMMPDMDGYEVLQRLKANPATMGIAVIFITGLDRPEDEARGLEMGASDYITKPFHATVVRARVALHLRLARQHRLLESLANIDALTEIPNRRQFDQTFAYECRRCARAGCALSIALLDVDFFKQYNDCYGHAMGDRALHSVASVLRYGLGRGGDMGARYGGEEFVLVMPDTDNIGAIMLADKLRYDIELLALPHKKSRAAGVITVSIGIATAQGEQLSFPENILKLADERLYQAKAGGRNRVCGEDE</sequence>
<dbReference type="SUPFAM" id="SSF55073">
    <property type="entry name" value="Nucleotide cyclase"/>
    <property type="match status" value="1"/>
</dbReference>
<keyword evidence="7" id="KW-1185">Reference proteome</keyword>
<evidence type="ECO:0000259" key="4">
    <source>
        <dbReference type="PROSITE" id="PS50110"/>
    </source>
</evidence>
<feature type="domain" description="Response regulatory" evidence="4">
    <location>
        <begin position="8"/>
        <end position="123"/>
    </location>
</feature>
<dbReference type="Pfam" id="PF00072">
    <property type="entry name" value="Response_reg"/>
    <property type="match status" value="1"/>
</dbReference>
<dbReference type="InterPro" id="IPR050469">
    <property type="entry name" value="Diguanylate_Cyclase"/>
</dbReference>
<dbReference type="CDD" id="cd19920">
    <property type="entry name" value="REC_PA4781-like"/>
    <property type="match status" value="1"/>
</dbReference>
<dbReference type="InterPro" id="IPR029787">
    <property type="entry name" value="Nucleotide_cyclase"/>
</dbReference>
<dbReference type="AlphaFoldDB" id="A0A3S8ZTM9"/>
<dbReference type="EMBL" id="CP034433">
    <property type="protein sequence ID" value="AZN36863.1"/>
    <property type="molecule type" value="Genomic_DNA"/>
</dbReference>
<gene>
    <name evidence="6" type="ORF">EJO50_10445</name>
</gene>
<dbReference type="RefSeq" id="WP_125973952.1">
    <property type="nucleotide sequence ID" value="NZ_CP034433.1"/>
</dbReference>
<dbReference type="SUPFAM" id="SSF52172">
    <property type="entry name" value="CheY-like"/>
    <property type="match status" value="1"/>
</dbReference>
<dbReference type="InterPro" id="IPR043128">
    <property type="entry name" value="Rev_trsase/Diguanyl_cyclase"/>
</dbReference>
<dbReference type="FunFam" id="3.30.70.270:FF:000001">
    <property type="entry name" value="Diguanylate cyclase domain protein"/>
    <property type="match status" value="1"/>
</dbReference>
<dbReference type="GO" id="GO:0043709">
    <property type="term" value="P:cell adhesion involved in single-species biofilm formation"/>
    <property type="evidence" value="ECO:0007669"/>
    <property type="project" value="TreeGrafter"/>
</dbReference>
<dbReference type="InterPro" id="IPR000160">
    <property type="entry name" value="GGDEF_dom"/>
</dbReference>
<evidence type="ECO:0000313" key="7">
    <source>
        <dbReference type="Proteomes" id="UP000282438"/>
    </source>
</evidence>
<keyword evidence="3" id="KW-0597">Phosphoprotein</keyword>
<organism evidence="6 7">
    <name type="scientific">Iodobacter ciconiae</name>
    <dbReference type="NCBI Taxonomy" id="2496266"/>
    <lineage>
        <taxon>Bacteria</taxon>
        <taxon>Pseudomonadati</taxon>
        <taxon>Pseudomonadota</taxon>
        <taxon>Betaproteobacteria</taxon>
        <taxon>Neisseriales</taxon>
        <taxon>Chitinibacteraceae</taxon>
        <taxon>Iodobacter</taxon>
    </lineage>
</organism>
<dbReference type="Gene3D" id="3.30.70.270">
    <property type="match status" value="1"/>
</dbReference>
<reference evidence="6 7" key="1">
    <citation type="submission" date="2018-12" db="EMBL/GenBank/DDBJ databases">
        <title>Complete genome sequence of Iodobacter sp. H11R3.</title>
        <authorList>
            <person name="Bae J.-W."/>
        </authorList>
    </citation>
    <scope>NUCLEOTIDE SEQUENCE [LARGE SCALE GENOMIC DNA]</scope>
    <source>
        <strain evidence="6 7">H11R3</strain>
    </source>
</reference>
<dbReference type="EC" id="2.7.7.65" evidence="1"/>
<dbReference type="CDD" id="cd01949">
    <property type="entry name" value="GGDEF"/>
    <property type="match status" value="1"/>
</dbReference>
<evidence type="ECO:0000313" key="6">
    <source>
        <dbReference type="EMBL" id="AZN36863.1"/>
    </source>
</evidence>
<dbReference type="GO" id="GO:0000160">
    <property type="term" value="P:phosphorelay signal transduction system"/>
    <property type="evidence" value="ECO:0007669"/>
    <property type="project" value="InterPro"/>
</dbReference>
<accession>A0A3S8ZTM9</accession>
<evidence type="ECO:0000259" key="5">
    <source>
        <dbReference type="PROSITE" id="PS50887"/>
    </source>
</evidence>
<protein>
    <recommendedName>
        <fullName evidence="1">diguanylate cyclase</fullName>
        <ecNumber evidence="1">2.7.7.65</ecNumber>
    </recommendedName>
</protein>
<comment type="catalytic activity">
    <reaction evidence="2">
        <text>2 GTP = 3',3'-c-di-GMP + 2 diphosphate</text>
        <dbReference type="Rhea" id="RHEA:24898"/>
        <dbReference type="ChEBI" id="CHEBI:33019"/>
        <dbReference type="ChEBI" id="CHEBI:37565"/>
        <dbReference type="ChEBI" id="CHEBI:58805"/>
        <dbReference type="EC" id="2.7.7.65"/>
    </reaction>
</comment>
<evidence type="ECO:0000256" key="3">
    <source>
        <dbReference type="PROSITE-ProRule" id="PRU00169"/>
    </source>
</evidence>
<dbReference type="NCBIfam" id="TIGR00254">
    <property type="entry name" value="GGDEF"/>
    <property type="match status" value="1"/>
</dbReference>
<dbReference type="GO" id="GO:1902201">
    <property type="term" value="P:negative regulation of bacterial-type flagellum-dependent cell motility"/>
    <property type="evidence" value="ECO:0007669"/>
    <property type="project" value="TreeGrafter"/>
</dbReference>
<dbReference type="SMART" id="SM00267">
    <property type="entry name" value="GGDEF"/>
    <property type="match status" value="1"/>
</dbReference>
<dbReference type="GO" id="GO:0005886">
    <property type="term" value="C:plasma membrane"/>
    <property type="evidence" value="ECO:0007669"/>
    <property type="project" value="TreeGrafter"/>
</dbReference>
<evidence type="ECO:0000256" key="1">
    <source>
        <dbReference type="ARBA" id="ARBA00012528"/>
    </source>
</evidence>
<dbReference type="Pfam" id="PF00990">
    <property type="entry name" value="GGDEF"/>
    <property type="match status" value="1"/>
</dbReference>
<dbReference type="GO" id="GO:0052621">
    <property type="term" value="F:diguanylate cyclase activity"/>
    <property type="evidence" value="ECO:0007669"/>
    <property type="project" value="UniProtKB-EC"/>
</dbReference>
<name>A0A3S8ZTM9_9NEIS</name>
<dbReference type="PANTHER" id="PTHR45138:SF9">
    <property type="entry name" value="DIGUANYLATE CYCLASE DGCM-RELATED"/>
    <property type="match status" value="1"/>
</dbReference>
<feature type="modified residue" description="4-aspartylphosphate" evidence="3">
    <location>
        <position position="56"/>
    </location>
</feature>
<dbReference type="PROSITE" id="PS50110">
    <property type="entry name" value="RESPONSE_REGULATORY"/>
    <property type="match status" value="1"/>
</dbReference>